<accession>A0A5J4YJN5</accession>
<evidence type="ECO:0000256" key="4">
    <source>
        <dbReference type="ARBA" id="ARBA00022777"/>
    </source>
</evidence>
<feature type="domain" description="PH" evidence="8">
    <location>
        <begin position="30"/>
        <end position="121"/>
    </location>
</feature>
<dbReference type="EMBL" id="VRMN01000012">
    <property type="protein sequence ID" value="KAA8491661.1"/>
    <property type="molecule type" value="Genomic_DNA"/>
</dbReference>
<evidence type="ECO:0000259" key="8">
    <source>
        <dbReference type="PROSITE" id="PS50003"/>
    </source>
</evidence>
<comment type="caution">
    <text evidence="10">The sequence shown here is derived from an EMBL/GenBank/DDBJ whole genome shotgun (WGS) entry which is preliminary data.</text>
</comment>
<dbReference type="InterPro" id="IPR000719">
    <property type="entry name" value="Prot_kinase_dom"/>
</dbReference>
<dbReference type="Gene3D" id="2.30.29.30">
    <property type="entry name" value="Pleckstrin-homology domain (PH domain)/Phosphotyrosine-binding domain (PTB)"/>
    <property type="match status" value="1"/>
</dbReference>
<feature type="domain" description="Protein kinase" evidence="9">
    <location>
        <begin position="128"/>
        <end position="384"/>
    </location>
</feature>
<dbReference type="CDD" id="cd05117">
    <property type="entry name" value="STKc_CAMK"/>
    <property type="match status" value="1"/>
</dbReference>
<dbReference type="PROSITE" id="PS50011">
    <property type="entry name" value="PROTEIN_KINASE_DOM"/>
    <property type="match status" value="1"/>
</dbReference>
<dbReference type="OrthoDB" id="40902at2759"/>
<evidence type="ECO:0000256" key="2">
    <source>
        <dbReference type="ARBA" id="ARBA00022679"/>
    </source>
</evidence>
<reference evidence="11" key="1">
    <citation type="journal article" date="2019" name="Nat. Commun.">
        <title>Expansion of phycobilisome linker gene families in mesophilic red algae.</title>
        <authorList>
            <person name="Lee J."/>
            <person name="Kim D."/>
            <person name="Bhattacharya D."/>
            <person name="Yoon H.S."/>
        </authorList>
    </citation>
    <scope>NUCLEOTIDE SEQUENCE [LARGE SCALE GENOMIC DNA]</scope>
    <source>
        <strain evidence="11">CCMP 1328</strain>
    </source>
</reference>
<gene>
    <name evidence="10" type="ORF">FVE85_9708</name>
</gene>
<dbReference type="SUPFAM" id="SSF50729">
    <property type="entry name" value="PH domain-like"/>
    <property type="match status" value="1"/>
</dbReference>
<feature type="binding site" evidence="6">
    <location>
        <position position="157"/>
    </location>
    <ligand>
        <name>ATP</name>
        <dbReference type="ChEBI" id="CHEBI:30616"/>
    </ligand>
</feature>
<evidence type="ECO:0000313" key="10">
    <source>
        <dbReference type="EMBL" id="KAA8491661.1"/>
    </source>
</evidence>
<dbReference type="SMART" id="SM00220">
    <property type="entry name" value="S_TKc"/>
    <property type="match status" value="1"/>
</dbReference>
<dbReference type="PROSITE" id="PS00108">
    <property type="entry name" value="PROTEIN_KINASE_ST"/>
    <property type="match status" value="1"/>
</dbReference>
<dbReference type="OMA" id="RECRIMY"/>
<keyword evidence="4 10" id="KW-0418">Kinase</keyword>
<dbReference type="PANTHER" id="PTHR24347">
    <property type="entry name" value="SERINE/THREONINE-PROTEIN KINASE"/>
    <property type="match status" value="1"/>
</dbReference>
<dbReference type="GO" id="GO:0005524">
    <property type="term" value="F:ATP binding"/>
    <property type="evidence" value="ECO:0007669"/>
    <property type="project" value="UniProtKB-UniRule"/>
</dbReference>
<dbReference type="AlphaFoldDB" id="A0A5J4YJN5"/>
<dbReference type="Proteomes" id="UP000324585">
    <property type="component" value="Unassembled WGS sequence"/>
</dbReference>
<evidence type="ECO:0000256" key="7">
    <source>
        <dbReference type="RuleBase" id="RU000304"/>
    </source>
</evidence>
<organism evidence="10 11">
    <name type="scientific">Porphyridium purpureum</name>
    <name type="common">Red alga</name>
    <name type="synonym">Porphyridium cruentum</name>
    <dbReference type="NCBI Taxonomy" id="35688"/>
    <lineage>
        <taxon>Eukaryota</taxon>
        <taxon>Rhodophyta</taxon>
        <taxon>Bangiophyceae</taxon>
        <taxon>Porphyridiales</taxon>
        <taxon>Porphyridiaceae</taxon>
        <taxon>Porphyridium</taxon>
    </lineage>
</organism>
<evidence type="ECO:0000256" key="6">
    <source>
        <dbReference type="PROSITE-ProRule" id="PRU10141"/>
    </source>
</evidence>
<evidence type="ECO:0000313" key="11">
    <source>
        <dbReference type="Proteomes" id="UP000324585"/>
    </source>
</evidence>
<evidence type="ECO:0000256" key="5">
    <source>
        <dbReference type="ARBA" id="ARBA00022840"/>
    </source>
</evidence>
<keyword evidence="11" id="KW-1185">Reference proteome</keyword>
<keyword evidence="1 7" id="KW-0723">Serine/threonine-protein kinase</keyword>
<dbReference type="InterPro" id="IPR017441">
    <property type="entry name" value="Protein_kinase_ATP_BS"/>
</dbReference>
<keyword evidence="3 6" id="KW-0547">Nucleotide-binding</keyword>
<dbReference type="Pfam" id="PF00169">
    <property type="entry name" value="PH"/>
    <property type="match status" value="1"/>
</dbReference>
<dbReference type="Gene3D" id="1.10.510.10">
    <property type="entry name" value="Transferase(Phosphotransferase) domain 1"/>
    <property type="match status" value="1"/>
</dbReference>
<comment type="similarity">
    <text evidence="7">Belongs to the protein kinase superfamily.</text>
</comment>
<evidence type="ECO:0000256" key="3">
    <source>
        <dbReference type="ARBA" id="ARBA00022741"/>
    </source>
</evidence>
<name>A0A5J4YJN5_PORPP</name>
<dbReference type="SUPFAM" id="SSF56112">
    <property type="entry name" value="Protein kinase-like (PK-like)"/>
    <property type="match status" value="1"/>
</dbReference>
<dbReference type="Pfam" id="PF00069">
    <property type="entry name" value="Pkinase"/>
    <property type="match status" value="1"/>
</dbReference>
<proteinExistence type="inferred from homology"/>
<evidence type="ECO:0000259" key="9">
    <source>
        <dbReference type="PROSITE" id="PS50011"/>
    </source>
</evidence>
<dbReference type="FunFam" id="1.10.510.10:FF:000571">
    <property type="entry name" value="Maternal embryonic leucine zipper kinase"/>
    <property type="match status" value="1"/>
</dbReference>
<sequence length="427" mass="47993">MAMEGGGGGGGGGAAAEASGDANVATYRQYHNLSGYLRKRTRILKSKKKCFFRLNVTTLSCYRDRNASEHSWQISLRKAKVTTDDAQLQINVVTAPRSVVLFAENAQDFKKWSNALIETTLNNIDDFYEMGELIGKGSYGEVREAVDLKTREKRAVKIMDRTTDPKELEFLRREVNVMRTLMHPNIIRTFDIFDTNKKLYVVMEYVQGGDLFEVISEQANTFSEASAVGVVREILEGVKYLHERQIVHRDIKPENILCVSREIPFRIKLTDFGFANYDDVDQMQTFIGTPFYMAPEILTSKGHGMPVDIYAVGIVTYAMLSGRLPFETDDKANAYNKITEGRVTFPDADWRNVSLPAKDFVTECLQWDPTKRPTVQQALQHAWLTKPLSGDAEAKGMKRLDSDLTKLAALTSSKHTSARGADWPGSS</sequence>
<keyword evidence="2" id="KW-0808">Transferase</keyword>
<dbReference type="InterPro" id="IPR001849">
    <property type="entry name" value="PH_domain"/>
</dbReference>
<keyword evidence="5 6" id="KW-0067">ATP-binding</keyword>
<dbReference type="PROSITE" id="PS00107">
    <property type="entry name" value="PROTEIN_KINASE_ATP"/>
    <property type="match status" value="1"/>
</dbReference>
<dbReference type="SMART" id="SM00233">
    <property type="entry name" value="PH"/>
    <property type="match status" value="1"/>
</dbReference>
<dbReference type="InterPro" id="IPR011009">
    <property type="entry name" value="Kinase-like_dom_sf"/>
</dbReference>
<dbReference type="InterPro" id="IPR011993">
    <property type="entry name" value="PH-like_dom_sf"/>
</dbReference>
<dbReference type="InterPro" id="IPR008271">
    <property type="entry name" value="Ser/Thr_kinase_AS"/>
</dbReference>
<dbReference type="FunFam" id="3.30.200.20:FF:000315">
    <property type="entry name" value="Calcium-dependent protein kinase 3"/>
    <property type="match status" value="1"/>
</dbReference>
<evidence type="ECO:0000256" key="1">
    <source>
        <dbReference type="ARBA" id="ARBA00022527"/>
    </source>
</evidence>
<protein>
    <submittedName>
        <fullName evidence="10">Calcium/calmodulin-dependent protein kinase type I</fullName>
    </submittedName>
</protein>
<dbReference type="GO" id="GO:0004674">
    <property type="term" value="F:protein serine/threonine kinase activity"/>
    <property type="evidence" value="ECO:0007669"/>
    <property type="project" value="UniProtKB-KW"/>
</dbReference>
<dbReference type="PROSITE" id="PS50003">
    <property type="entry name" value="PH_DOMAIN"/>
    <property type="match status" value="1"/>
</dbReference>